<dbReference type="SUPFAM" id="SSF140453">
    <property type="entry name" value="EsxAB dimer-like"/>
    <property type="match status" value="1"/>
</dbReference>
<protein>
    <submittedName>
        <fullName evidence="1">WXG100 family type VII secretion target</fullName>
    </submittedName>
</protein>
<evidence type="ECO:0000313" key="1">
    <source>
        <dbReference type="EMBL" id="MFC4123335.1"/>
    </source>
</evidence>
<organism evidence="1 2">
    <name type="scientific">Nocardia rhizosphaerae</name>
    <dbReference type="NCBI Taxonomy" id="1691571"/>
    <lineage>
        <taxon>Bacteria</taxon>
        <taxon>Bacillati</taxon>
        <taxon>Actinomycetota</taxon>
        <taxon>Actinomycetes</taxon>
        <taxon>Mycobacteriales</taxon>
        <taxon>Nocardiaceae</taxon>
        <taxon>Nocardia</taxon>
    </lineage>
</organism>
<dbReference type="InterPro" id="IPR036689">
    <property type="entry name" value="ESAT-6-like_sf"/>
</dbReference>
<comment type="caution">
    <text evidence="1">The sequence shown here is derived from an EMBL/GenBank/DDBJ whole genome shotgun (WGS) entry which is preliminary data.</text>
</comment>
<reference evidence="2" key="1">
    <citation type="journal article" date="2019" name="Int. J. Syst. Evol. Microbiol.">
        <title>The Global Catalogue of Microorganisms (GCM) 10K type strain sequencing project: providing services to taxonomists for standard genome sequencing and annotation.</title>
        <authorList>
            <consortium name="The Broad Institute Genomics Platform"/>
            <consortium name="The Broad Institute Genome Sequencing Center for Infectious Disease"/>
            <person name="Wu L."/>
            <person name="Ma J."/>
        </authorList>
    </citation>
    <scope>NUCLEOTIDE SEQUENCE [LARGE SCALE GENOMIC DNA]</scope>
    <source>
        <strain evidence="2">CGMCC 4.7204</strain>
    </source>
</reference>
<gene>
    <name evidence="1" type="ORF">ACFOW8_00175</name>
</gene>
<dbReference type="Proteomes" id="UP001595767">
    <property type="component" value="Unassembled WGS sequence"/>
</dbReference>
<dbReference type="InterPro" id="IPR010310">
    <property type="entry name" value="T7SS_ESAT-6-like"/>
</dbReference>
<dbReference type="EMBL" id="JBHSBA010000001">
    <property type="protein sequence ID" value="MFC4123335.1"/>
    <property type="molecule type" value="Genomic_DNA"/>
</dbReference>
<accession>A0ABV8KYD1</accession>
<name>A0ABV8KYD1_9NOCA</name>
<evidence type="ECO:0000313" key="2">
    <source>
        <dbReference type="Proteomes" id="UP001595767"/>
    </source>
</evidence>
<proteinExistence type="predicted"/>
<keyword evidence="2" id="KW-1185">Reference proteome</keyword>
<dbReference type="Gene3D" id="1.10.287.1060">
    <property type="entry name" value="ESAT-6-like"/>
    <property type="match status" value="1"/>
</dbReference>
<dbReference type="Pfam" id="PF06013">
    <property type="entry name" value="WXG100"/>
    <property type="match status" value="1"/>
</dbReference>
<sequence length="100" mass="10505">MSSAEDGFAVDLEHLDAVTARMRGLKAYVVDQLTALDAKAKAVIPDWSGEAAAAYRTAHQDWADGAADVQDGLSVMEKAAQTAHANYSGAMAANLKRLGL</sequence>
<dbReference type="RefSeq" id="WP_378543460.1">
    <property type="nucleotide sequence ID" value="NZ_JBHSBA010000001.1"/>
</dbReference>